<reference evidence="5 6" key="1">
    <citation type="submission" date="2016-10" db="EMBL/GenBank/DDBJ databases">
        <authorList>
            <person name="de Groot N.N."/>
        </authorList>
    </citation>
    <scope>NUCLEOTIDE SEQUENCE [LARGE SCALE GENOMIC DNA]</scope>
    <source>
        <strain evidence="5 6">RK1</strain>
    </source>
</reference>
<dbReference type="SUPFAM" id="SSF51182">
    <property type="entry name" value="RmlC-like cupins"/>
    <property type="match status" value="1"/>
</dbReference>
<dbReference type="PROSITE" id="PS01124">
    <property type="entry name" value="HTH_ARAC_FAMILY_2"/>
    <property type="match status" value="1"/>
</dbReference>
<feature type="domain" description="HTH araC/xylS-type" evidence="4">
    <location>
        <begin position="188"/>
        <end position="286"/>
    </location>
</feature>
<keyword evidence="6" id="KW-1185">Reference proteome</keyword>
<evidence type="ECO:0000259" key="4">
    <source>
        <dbReference type="PROSITE" id="PS01124"/>
    </source>
</evidence>
<name>A0A1I3RZ39_9SPHI</name>
<dbReference type="Proteomes" id="UP000198670">
    <property type="component" value="Unassembled WGS sequence"/>
</dbReference>
<dbReference type="InterPro" id="IPR014710">
    <property type="entry name" value="RmlC-like_jellyroll"/>
</dbReference>
<dbReference type="SMART" id="SM00342">
    <property type="entry name" value="HTH_ARAC"/>
    <property type="match status" value="1"/>
</dbReference>
<evidence type="ECO:0000313" key="6">
    <source>
        <dbReference type="Proteomes" id="UP000198670"/>
    </source>
</evidence>
<proteinExistence type="predicted"/>
<dbReference type="OrthoDB" id="9787988at2"/>
<keyword evidence="1" id="KW-0805">Transcription regulation</keyword>
<organism evidence="5 6">
    <name type="scientific">Parapedobacter indicus</name>
    <dbReference type="NCBI Taxonomy" id="1477437"/>
    <lineage>
        <taxon>Bacteria</taxon>
        <taxon>Pseudomonadati</taxon>
        <taxon>Bacteroidota</taxon>
        <taxon>Sphingobacteriia</taxon>
        <taxon>Sphingobacteriales</taxon>
        <taxon>Sphingobacteriaceae</taxon>
        <taxon>Parapedobacter</taxon>
    </lineage>
</organism>
<dbReference type="PANTHER" id="PTHR43280:SF27">
    <property type="entry name" value="TRANSCRIPTIONAL REGULATOR MTLR"/>
    <property type="match status" value="1"/>
</dbReference>
<keyword evidence="2 5" id="KW-0238">DNA-binding</keyword>
<protein>
    <submittedName>
        <fullName evidence="5">AraC-type DNA-binding protein</fullName>
    </submittedName>
</protein>
<dbReference type="Pfam" id="PF02311">
    <property type="entry name" value="AraC_binding"/>
    <property type="match status" value="1"/>
</dbReference>
<gene>
    <name evidence="5" type="ORF">SAMN05444682_110198</name>
</gene>
<dbReference type="PROSITE" id="PS00041">
    <property type="entry name" value="HTH_ARAC_FAMILY_1"/>
    <property type="match status" value="1"/>
</dbReference>
<evidence type="ECO:0000256" key="3">
    <source>
        <dbReference type="ARBA" id="ARBA00023163"/>
    </source>
</evidence>
<dbReference type="PANTHER" id="PTHR43280">
    <property type="entry name" value="ARAC-FAMILY TRANSCRIPTIONAL REGULATOR"/>
    <property type="match status" value="1"/>
</dbReference>
<evidence type="ECO:0000256" key="1">
    <source>
        <dbReference type="ARBA" id="ARBA00023015"/>
    </source>
</evidence>
<dbReference type="InterPro" id="IPR009057">
    <property type="entry name" value="Homeodomain-like_sf"/>
</dbReference>
<keyword evidence="3" id="KW-0804">Transcription</keyword>
<dbReference type="Gene3D" id="2.60.120.10">
    <property type="entry name" value="Jelly Rolls"/>
    <property type="match status" value="1"/>
</dbReference>
<dbReference type="RefSeq" id="WP_090629807.1">
    <property type="nucleotide sequence ID" value="NZ_FOQO01000010.1"/>
</dbReference>
<dbReference type="InterPro" id="IPR011051">
    <property type="entry name" value="RmlC_Cupin_sf"/>
</dbReference>
<dbReference type="EMBL" id="FOQO01000010">
    <property type="protein sequence ID" value="SFJ51904.1"/>
    <property type="molecule type" value="Genomic_DNA"/>
</dbReference>
<dbReference type="InterPro" id="IPR018060">
    <property type="entry name" value="HTH_AraC"/>
</dbReference>
<dbReference type="InterPro" id="IPR018062">
    <property type="entry name" value="HTH_AraC-typ_CS"/>
</dbReference>
<dbReference type="Gene3D" id="1.10.10.60">
    <property type="entry name" value="Homeodomain-like"/>
    <property type="match status" value="2"/>
</dbReference>
<accession>A0A1I3RZ39</accession>
<dbReference type="Pfam" id="PF12833">
    <property type="entry name" value="HTH_18"/>
    <property type="match status" value="1"/>
</dbReference>
<evidence type="ECO:0000313" key="5">
    <source>
        <dbReference type="EMBL" id="SFJ51904.1"/>
    </source>
</evidence>
<dbReference type="GO" id="GO:0003700">
    <property type="term" value="F:DNA-binding transcription factor activity"/>
    <property type="evidence" value="ECO:0007669"/>
    <property type="project" value="InterPro"/>
</dbReference>
<dbReference type="InterPro" id="IPR003313">
    <property type="entry name" value="AraC-bd"/>
</dbReference>
<dbReference type="SUPFAM" id="SSF46689">
    <property type="entry name" value="Homeodomain-like"/>
    <property type="match status" value="2"/>
</dbReference>
<evidence type="ECO:0000256" key="2">
    <source>
        <dbReference type="ARBA" id="ARBA00023125"/>
    </source>
</evidence>
<sequence>MKPELIVDAPIVGQKKIWVKEINHSHFNHPFHFHKLCELVWIEKGHGKLIMGDYVGNYQAGDLVLISPEMPHLWRSDAVYYEKTLNLYTKATAIYFPSNLIARITDDTDSISRYQKMLVRAQRGIRFFGGIKSIILEKIAALRASTGLSRIGLFLQIVDLLSNTDHSEALASVSYRTSIDERDMKRFNDVYQYLLQNFARDISLKEMAEISHMSPNSFCRFFKLKTQKTFIQFLNEIRIGNACKLLQTDDYSLKEICYRCGYNNPTSFHTAFKQIMKVTPIEYRESLNQSAL</sequence>
<dbReference type="STRING" id="1477437.SAMN05444682_110198"/>
<dbReference type="GO" id="GO:0043565">
    <property type="term" value="F:sequence-specific DNA binding"/>
    <property type="evidence" value="ECO:0007669"/>
    <property type="project" value="InterPro"/>
</dbReference>
<dbReference type="AlphaFoldDB" id="A0A1I3RZ39"/>